<comment type="caution">
    <text evidence="2">Lacks conserved residue(s) required for the propagation of feature annotation.</text>
</comment>
<dbReference type="InterPro" id="IPR016032">
    <property type="entry name" value="Sig_transdc_resp-reg_C-effctor"/>
</dbReference>
<dbReference type="InterPro" id="IPR001867">
    <property type="entry name" value="OmpR/PhoB-type_DNA-bd"/>
</dbReference>
<accession>A0AAP5QB13</accession>
<reference evidence="6" key="1">
    <citation type="submission" date="2022-08" db="EMBL/GenBank/DDBJ databases">
        <authorList>
            <person name="Kim S.-J."/>
        </authorList>
    </citation>
    <scope>NUCLEOTIDE SEQUENCE</scope>
    <source>
        <strain evidence="6">KJ</strain>
    </source>
</reference>
<name>A0AAP5QB13_9BURK</name>
<dbReference type="InterPro" id="IPR001789">
    <property type="entry name" value="Sig_transdc_resp-reg_receiver"/>
</dbReference>
<dbReference type="SMART" id="SM00448">
    <property type="entry name" value="REC"/>
    <property type="match status" value="1"/>
</dbReference>
<gene>
    <name evidence="6" type="ORF">ParKJ_22435</name>
</gene>
<dbReference type="GO" id="GO:0005829">
    <property type="term" value="C:cytosol"/>
    <property type="evidence" value="ECO:0007669"/>
    <property type="project" value="TreeGrafter"/>
</dbReference>
<dbReference type="GO" id="GO:0000156">
    <property type="term" value="F:phosphorelay response regulator activity"/>
    <property type="evidence" value="ECO:0007669"/>
    <property type="project" value="TreeGrafter"/>
</dbReference>
<dbReference type="PROSITE" id="PS51755">
    <property type="entry name" value="OMPR_PHOB"/>
    <property type="match status" value="1"/>
</dbReference>
<feature type="DNA-binding region" description="OmpR/PhoB-type" evidence="3">
    <location>
        <begin position="130"/>
        <end position="232"/>
    </location>
</feature>
<organism evidence="6 7">
    <name type="scientific">Paraburkholderia fungorum</name>
    <dbReference type="NCBI Taxonomy" id="134537"/>
    <lineage>
        <taxon>Bacteria</taxon>
        <taxon>Pseudomonadati</taxon>
        <taxon>Pseudomonadota</taxon>
        <taxon>Betaproteobacteria</taxon>
        <taxon>Burkholderiales</taxon>
        <taxon>Burkholderiaceae</taxon>
        <taxon>Paraburkholderia</taxon>
    </lineage>
</organism>
<feature type="domain" description="Response regulatory" evidence="4">
    <location>
        <begin position="4"/>
        <end position="120"/>
    </location>
</feature>
<dbReference type="PANTHER" id="PTHR48111:SF23">
    <property type="entry name" value="TRANSCRIPTIONAL ACTIVATOR CADC"/>
    <property type="match status" value="1"/>
</dbReference>
<feature type="domain" description="OmpR/PhoB-type" evidence="5">
    <location>
        <begin position="130"/>
        <end position="232"/>
    </location>
</feature>
<keyword evidence="1 3" id="KW-0238">DNA-binding</keyword>
<dbReference type="EMBL" id="JANSLM010000008">
    <property type="protein sequence ID" value="MDT8840186.1"/>
    <property type="molecule type" value="Genomic_DNA"/>
</dbReference>
<dbReference type="Proteomes" id="UP001246473">
    <property type="component" value="Unassembled WGS sequence"/>
</dbReference>
<dbReference type="PROSITE" id="PS50110">
    <property type="entry name" value="RESPONSE_REGULATORY"/>
    <property type="match status" value="1"/>
</dbReference>
<dbReference type="InterPro" id="IPR039420">
    <property type="entry name" value="WalR-like"/>
</dbReference>
<dbReference type="GO" id="GO:0000976">
    <property type="term" value="F:transcription cis-regulatory region binding"/>
    <property type="evidence" value="ECO:0007669"/>
    <property type="project" value="TreeGrafter"/>
</dbReference>
<sequence>MPTNILVVENETLIAETVAEYLSCTGHSPTIAYDADDAARFLSTVRPDLILLNWKLSSNSGVPFASQLRTDDRTKDIPLIMLGTPGARQTRAIELASAADGYVARPSQREELVACVRAVLRHHQIPRLTDDIANVGCLSVDPATRRVFAIREGAKVQLRLRPIELRLLYFLMTHPGRAFTRAELIDHVANDRILLTQLSVNSYIKGLRSSLRPVACDSLIETVRGFGYRFAFERSAVSC</sequence>
<dbReference type="AlphaFoldDB" id="A0AAP5QB13"/>
<dbReference type="Gene3D" id="1.10.10.10">
    <property type="entry name" value="Winged helix-like DNA-binding domain superfamily/Winged helix DNA-binding domain"/>
    <property type="match status" value="1"/>
</dbReference>
<dbReference type="RefSeq" id="WP_315697064.1">
    <property type="nucleotide sequence ID" value="NZ_JANSLM010000008.1"/>
</dbReference>
<comment type="caution">
    <text evidence="6">The sequence shown here is derived from an EMBL/GenBank/DDBJ whole genome shotgun (WGS) entry which is preliminary data.</text>
</comment>
<dbReference type="SUPFAM" id="SSF46894">
    <property type="entry name" value="C-terminal effector domain of the bipartite response regulators"/>
    <property type="match status" value="1"/>
</dbReference>
<evidence type="ECO:0000256" key="1">
    <source>
        <dbReference type="ARBA" id="ARBA00023125"/>
    </source>
</evidence>
<evidence type="ECO:0000259" key="4">
    <source>
        <dbReference type="PROSITE" id="PS50110"/>
    </source>
</evidence>
<dbReference type="InterPro" id="IPR011006">
    <property type="entry name" value="CheY-like_superfamily"/>
</dbReference>
<evidence type="ECO:0000259" key="5">
    <source>
        <dbReference type="PROSITE" id="PS51755"/>
    </source>
</evidence>
<dbReference type="CDD" id="cd00383">
    <property type="entry name" value="trans_reg_C"/>
    <property type="match status" value="1"/>
</dbReference>
<dbReference type="Gene3D" id="3.40.50.2300">
    <property type="match status" value="1"/>
</dbReference>
<dbReference type="Pfam" id="PF00486">
    <property type="entry name" value="Trans_reg_C"/>
    <property type="match status" value="1"/>
</dbReference>
<evidence type="ECO:0000313" key="6">
    <source>
        <dbReference type="EMBL" id="MDT8840186.1"/>
    </source>
</evidence>
<evidence type="ECO:0000256" key="3">
    <source>
        <dbReference type="PROSITE-ProRule" id="PRU01091"/>
    </source>
</evidence>
<evidence type="ECO:0000313" key="7">
    <source>
        <dbReference type="Proteomes" id="UP001246473"/>
    </source>
</evidence>
<proteinExistence type="predicted"/>
<dbReference type="Pfam" id="PF00072">
    <property type="entry name" value="Response_reg"/>
    <property type="match status" value="1"/>
</dbReference>
<evidence type="ECO:0000256" key="2">
    <source>
        <dbReference type="PROSITE-ProRule" id="PRU00169"/>
    </source>
</evidence>
<protein>
    <submittedName>
        <fullName evidence="6">Winged helix-turn-helix domain-containing protein</fullName>
    </submittedName>
</protein>
<dbReference type="GO" id="GO:0032993">
    <property type="term" value="C:protein-DNA complex"/>
    <property type="evidence" value="ECO:0007669"/>
    <property type="project" value="TreeGrafter"/>
</dbReference>
<dbReference type="PANTHER" id="PTHR48111">
    <property type="entry name" value="REGULATOR OF RPOS"/>
    <property type="match status" value="1"/>
</dbReference>
<dbReference type="SMART" id="SM00862">
    <property type="entry name" value="Trans_reg_C"/>
    <property type="match status" value="1"/>
</dbReference>
<dbReference type="GO" id="GO:0006355">
    <property type="term" value="P:regulation of DNA-templated transcription"/>
    <property type="evidence" value="ECO:0007669"/>
    <property type="project" value="InterPro"/>
</dbReference>
<dbReference type="InterPro" id="IPR036388">
    <property type="entry name" value="WH-like_DNA-bd_sf"/>
</dbReference>
<dbReference type="SUPFAM" id="SSF52172">
    <property type="entry name" value="CheY-like"/>
    <property type="match status" value="1"/>
</dbReference>